<evidence type="ECO:0000259" key="1">
    <source>
        <dbReference type="PROSITE" id="PS51664"/>
    </source>
</evidence>
<keyword evidence="3" id="KW-1185">Reference proteome</keyword>
<dbReference type="GO" id="GO:0016301">
    <property type="term" value="F:kinase activity"/>
    <property type="evidence" value="ECO:0007669"/>
    <property type="project" value="UniProtKB-KW"/>
</dbReference>
<dbReference type="OrthoDB" id="5380721at2"/>
<organism evidence="2 3">
    <name type="scientific">Desulfonauticus submarinus</name>
    <dbReference type="NCBI Taxonomy" id="206665"/>
    <lineage>
        <taxon>Bacteria</taxon>
        <taxon>Pseudomonadati</taxon>
        <taxon>Thermodesulfobacteriota</taxon>
        <taxon>Desulfovibrionia</taxon>
        <taxon>Desulfovibrionales</taxon>
        <taxon>Desulfonauticaceae</taxon>
        <taxon>Desulfonauticus</taxon>
    </lineage>
</organism>
<dbReference type="PROSITE" id="PS51664">
    <property type="entry name" value="YCAO"/>
    <property type="match status" value="1"/>
</dbReference>
<dbReference type="PANTHER" id="PTHR37809">
    <property type="entry name" value="RIBOSOMAL PROTEIN S12 METHYLTHIOTRANSFERASE ACCESSORY FACTOR YCAO"/>
    <property type="match status" value="1"/>
</dbReference>
<dbReference type="Pfam" id="PF02624">
    <property type="entry name" value="YcaO"/>
    <property type="match status" value="1"/>
</dbReference>
<evidence type="ECO:0000313" key="2">
    <source>
        <dbReference type="EMBL" id="SDN62283.1"/>
    </source>
</evidence>
<dbReference type="EMBL" id="FNIN01000003">
    <property type="protein sequence ID" value="SDN62283.1"/>
    <property type="molecule type" value="Genomic_DNA"/>
</dbReference>
<feature type="domain" description="YcaO" evidence="1">
    <location>
        <begin position="65"/>
        <end position="408"/>
    </location>
</feature>
<dbReference type="InterPro" id="IPR003776">
    <property type="entry name" value="YcaO-like_dom"/>
</dbReference>
<accession>A0A1H0CWI6</accession>
<dbReference type="Proteomes" id="UP000199602">
    <property type="component" value="Unassembled WGS sequence"/>
</dbReference>
<dbReference type="RefSeq" id="WP_092064577.1">
    <property type="nucleotide sequence ID" value="NZ_FNIN01000003.1"/>
</dbReference>
<dbReference type="STRING" id="206665.SAMN04488516_103217"/>
<dbReference type="PANTHER" id="PTHR37809:SF1">
    <property type="entry name" value="RIBOSOMAL PROTEIN S12 METHYLTHIOTRANSFERASE ACCESSORY FACTOR YCAO"/>
    <property type="match status" value="1"/>
</dbReference>
<protein>
    <submittedName>
        <fullName evidence="2">YcaO-type kinase domain-containing protein</fullName>
    </submittedName>
</protein>
<dbReference type="AlphaFoldDB" id="A0A1H0CWI6"/>
<dbReference type="NCBIfam" id="TIGR00702">
    <property type="entry name" value="YcaO-type kinase domain"/>
    <property type="match status" value="1"/>
</dbReference>
<proteinExistence type="predicted"/>
<keyword evidence="2" id="KW-0418">Kinase</keyword>
<gene>
    <name evidence="2" type="ORF">SAMN04488516_103217</name>
</gene>
<name>A0A1H0CWI6_9BACT</name>
<keyword evidence="2" id="KW-0808">Transferase</keyword>
<evidence type="ECO:0000313" key="3">
    <source>
        <dbReference type="Proteomes" id="UP000199602"/>
    </source>
</evidence>
<dbReference type="Gene3D" id="3.30.1330.230">
    <property type="match status" value="1"/>
</dbReference>
<sequence length="606" mass="68476">MDSNSQVAQWATHKDAPAHKTIDRARRLLKPAGFNPCIVAEYQAFPGCFSCHLAEPTLAPMFSNGKGCTRELALASAYGEFIERLQCYCDVRLRHLGLIVSKSSFFFPKSMPTELVVDSHPQIMKELLPPGYYPPVDELECLEFCDLTEDRIIWLPYDLMLKLTQSNGMCAGNTPEEALVQGCCEVMERAVIQRLATGKLRGLPTIPLEELPLGRGVARKLVEELLARGLKVFVKDATLGGRWPVLAVIILEEKTGDFALGFGADPVMEVALARCITEALQGRSKQVSHNLNQMSSLIDLPVAWYYYQPQLTVWALLENPPATGNFRQAFLPPTASNFQMLKHLLQQLKCEGRRVMVRDFSFLGMPTYYVYITGLSRMFTMDEGALQLLLKDYRTVLETFFSLPWASPEQLRSCSRLLCAQLWRPREMSLEQIVENLFAMVPVMEWMDLRLVLAIMLMEVQDWFRAAQVLRSPFVKERFFQPPDPQMLEVMIAVCELKAEGLGNQEISRRIGESLAYNPYAASAGHLVRGHYASFLAKDPEGAEGKGLEGLPIPRCTSLWNCRDCGCRKTCYVKGWLKISRGMEKLARPVDQRHLLKRLGRLVNQP</sequence>
<reference evidence="2 3" key="1">
    <citation type="submission" date="2016-10" db="EMBL/GenBank/DDBJ databases">
        <authorList>
            <person name="de Groot N.N."/>
        </authorList>
    </citation>
    <scope>NUCLEOTIDE SEQUENCE [LARGE SCALE GENOMIC DNA]</scope>
    <source>
        <strain evidence="2 3">DSM 15269</strain>
    </source>
</reference>